<dbReference type="RefSeq" id="WP_147042586.1">
    <property type="nucleotide sequence ID" value="NZ_BAABIR010000005.1"/>
</dbReference>
<name>A0A5C6TS16_9SPHN</name>
<accession>A0A5C6TS16</accession>
<dbReference type="EMBL" id="VOQQ01000001">
    <property type="protein sequence ID" value="TXC63174.1"/>
    <property type="molecule type" value="Genomic_DNA"/>
</dbReference>
<reference evidence="1 2" key="1">
    <citation type="journal article" date="2015" name="J. Microbiol.">
        <title>Sphingosinicella ginsenosidimutans sp. nov., with ginsenoside converting activity.</title>
        <authorList>
            <person name="Kim J.K."/>
            <person name="Kang M.S."/>
            <person name="Park S.C."/>
            <person name="Kim K.M."/>
            <person name="Choi K."/>
            <person name="Yoon M.H."/>
            <person name="Im W.T."/>
        </authorList>
    </citation>
    <scope>NUCLEOTIDE SEQUENCE [LARGE SCALE GENOMIC DNA]</scope>
    <source>
        <strain evidence="1 2">BS-11</strain>
    </source>
</reference>
<protein>
    <submittedName>
        <fullName evidence="1">Uncharacterized protein</fullName>
    </submittedName>
</protein>
<sequence>MAAELPGRLGTNDAIALLRDERDRAVEMLRRIEEEGWTFQAAESADAPSRDITDKSANRQRQIIERMDRLIGFFESVAA</sequence>
<dbReference type="OrthoDB" id="9945202at2"/>
<evidence type="ECO:0000313" key="2">
    <source>
        <dbReference type="Proteomes" id="UP000321249"/>
    </source>
</evidence>
<comment type="caution">
    <text evidence="1">The sequence shown here is derived from an EMBL/GenBank/DDBJ whole genome shotgun (WGS) entry which is preliminary data.</text>
</comment>
<keyword evidence="2" id="KW-1185">Reference proteome</keyword>
<gene>
    <name evidence="1" type="ORF">FRZ32_05565</name>
</gene>
<dbReference type="AlphaFoldDB" id="A0A5C6TS16"/>
<organism evidence="1 2">
    <name type="scientific">Allosphingosinicella ginsenosidimutans</name>
    <dbReference type="NCBI Taxonomy" id="1176539"/>
    <lineage>
        <taxon>Bacteria</taxon>
        <taxon>Pseudomonadati</taxon>
        <taxon>Pseudomonadota</taxon>
        <taxon>Alphaproteobacteria</taxon>
        <taxon>Sphingomonadales</taxon>
        <taxon>Sphingomonadaceae</taxon>
        <taxon>Allosphingosinicella</taxon>
    </lineage>
</organism>
<proteinExistence type="predicted"/>
<evidence type="ECO:0000313" key="1">
    <source>
        <dbReference type="EMBL" id="TXC63174.1"/>
    </source>
</evidence>
<dbReference type="Proteomes" id="UP000321249">
    <property type="component" value="Unassembled WGS sequence"/>
</dbReference>